<comment type="similarity">
    <text evidence="4">Belongs to the N-acetylmuramoyl-L-alanine amidase 2 family.</text>
</comment>
<dbReference type="GO" id="GO:0046872">
    <property type="term" value="F:metal ion binding"/>
    <property type="evidence" value="ECO:0007669"/>
    <property type="project" value="UniProtKB-KW"/>
</dbReference>
<comment type="catalytic activity">
    <reaction evidence="1">
        <text>Hydrolyzes the link between N-acetylmuramoyl residues and L-amino acid residues in certain cell-wall glycopeptides.</text>
        <dbReference type="EC" id="3.5.1.28"/>
    </reaction>
</comment>
<feature type="domain" description="N-acetylmuramoyl-L-alanine amidase" evidence="13">
    <location>
        <begin position="36"/>
        <end position="187"/>
    </location>
</feature>
<evidence type="ECO:0000256" key="11">
    <source>
        <dbReference type="ARBA" id="ARBA00039257"/>
    </source>
</evidence>
<dbReference type="SUPFAM" id="SSF55846">
    <property type="entry name" value="N-acetylmuramoyl-L-alanine amidase-like"/>
    <property type="match status" value="1"/>
</dbReference>
<evidence type="ECO:0000313" key="15">
    <source>
        <dbReference type="EMBL" id="VFK56251.1"/>
    </source>
</evidence>
<evidence type="ECO:0000256" key="8">
    <source>
        <dbReference type="ARBA" id="ARBA00022801"/>
    </source>
</evidence>
<dbReference type="EC" id="3.5.1.28" evidence="5"/>
<dbReference type="PANTHER" id="PTHR30417">
    <property type="entry name" value="N-ACETYLMURAMOYL-L-ALANINE AMIDASE AMID"/>
    <property type="match status" value="1"/>
</dbReference>
<evidence type="ECO:0000256" key="2">
    <source>
        <dbReference type="ARBA" id="ARBA00001947"/>
    </source>
</evidence>
<dbReference type="NCBIfam" id="NF008758">
    <property type="entry name" value="PRK11789.1"/>
    <property type="match status" value="1"/>
</dbReference>
<evidence type="ECO:0000313" key="16">
    <source>
        <dbReference type="EMBL" id="VFK65507.1"/>
    </source>
</evidence>
<evidence type="ECO:0000256" key="1">
    <source>
        <dbReference type="ARBA" id="ARBA00001561"/>
    </source>
</evidence>
<dbReference type="AlphaFoldDB" id="A0A451AHI6"/>
<evidence type="ECO:0000313" key="14">
    <source>
        <dbReference type="EMBL" id="VFK55757.1"/>
    </source>
</evidence>
<evidence type="ECO:0000256" key="6">
    <source>
        <dbReference type="ARBA" id="ARBA00022490"/>
    </source>
</evidence>
<dbReference type="GO" id="GO:0071555">
    <property type="term" value="P:cell wall organization"/>
    <property type="evidence" value="ECO:0007669"/>
    <property type="project" value="UniProtKB-KW"/>
</dbReference>
<organism evidence="16">
    <name type="scientific">Candidatus Kentrum sp. TUN</name>
    <dbReference type="NCBI Taxonomy" id="2126343"/>
    <lineage>
        <taxon>Bacteria</taxon>
        <taxon>Pseudomonadati</taxon>
        <taxon>Pseudomonadota</taxon>
        <taxon>Gammaproteobacteria</taxon>
        <taxon>Candidatus Kentrum</taxon>
    </lineage>
</organism>
<dbReference type="Pfam" id="PF01510">
    <property type="entry name" value="Amidase_2"/>
    <property type="match status" value="1"/>
</dbReference>
<evidence type="ECO:0000256" key="3">
    <source>
        <dbReference type="ARBA" id="ARBA00004496"/>
    </source>
</evidence>
<evidence type="ECO:0000256" key="9">
    <source>
        <dbReference type="ARBA" id="ARBA00022833"/>
    </source>
</evidence>
<evidence type="ECO:0000256" key="4">
    <source>
        <dbReference type="ARBA" id="ARBA00007553"/>
    </source>
</evidence>
<protein>
    <recommendedName>
        <fullName evidence="11">1,6-anhydro-N-acetylmuramyl-L-alanine amidase AmpD</fullName>
        <ecNumber evidence="5">3.5.1.28</ecNumber>
    </recommendedName>
    <alternativeName>
        <fullName evidence="12">N-acetylmuramoyl-L-alanine amidase</fullName>
    </alternativeName>
</protein>
<dbReference type="InterPro" id="IPR002502">
    <property type="entry name" value="Amidase_domain"/>
</dbReference>
<keyword evidence="8" id="KW-0378">Hydrolase</keyword>
<name>A0A451AHI6_9GAMM</name>
<reference evidence="16" key="1">
    <citation type="submission" date="2019-02" db="EMBL/GenBank/DDBJ databases">
        <authorList>
            <person name="Gruber-Vodicka R. H."/>
            <person name="Seah K. B. B."/>
        </authorList>
    </citation>
    <scope>NUCLEOTIDE SEQUENCE</scope>
    <source>
        <strain evidence="15">BECK_BY1</strain>
        <strain evidence="16">BECK_BY2</strain>
        <strain evidence="14">BECK_BY3</strain>
    </source>
</reference>
<keyword evidence="6" id="KW-0963">Cytoplasm</keyword>
<evidence type="ECO:0000256" key="5">
    <source>
        <dbReference type="ARBA" id="ARBA00011901"/>
    </source>
</evidence>
<evidence type="ECO:0000256" key="12">
    <source>
        <dbReference type="ARBA" id="ARBA00042615"/>
    </source>
</evidence>
<dbReference type="EMBL" id="CAADFX010000043">
    <property type="protein sequence ID" value="VFK56251.1"/>
    <property type="molecule type" value="Genomic_DNA"/>
</dbReference>
<dbReference type="InterPro" id="IPR036505">
    <property type="entry name" value="Amidase/PGRP_sf"/>
</dbReference>
<dbReference type="Gene3D" id="3.40.80.10">
    <property type="entry name" value="Peptidoglycan recognition protein-like"/>
    <property type="match status" value="1"/>
</dbReference>
<sequence>MDADKSSFPKKDDDLVDSFRLDAKGQWLEEVRRVPSPNFDERPMGCTVELLVIHGISLPPGEFGGCFIDDLFSNRLDPNAHPFFRTITGLCVSSHILVRRDGETVQYVPFHRRAWHAGVSEFKGRTNCNDFSIGIELEGNDHIPYEYVQYRRLADLTRLLMSTYPAITHDHIKGHSDIASERKTDPGPGFDWNFFHRLAKLPPRTL</sequence>
<dbReference type="GO" id="GO:0009253">
    <property type="term" value="P:peptidoglycan catabolic process"/>
    <property type="evidence" value="ECO:0007669"/>
    <property type="project" value="InterPro"/>
</dbReference>
<keyword evidence="7" id="KW-0479">Metal-binding</keyword>
<gene>
    <name evidence="15" type="ORF">BECKTUN1418D_GA0071000_10439</name>
    <name evidence="16" type="ORF">BECKTUN1418E_GA0071001_110811</name>
    <name evidence="14" type="ORF">BECKTUN1418F_GA0071002_107316</name>
</gene>
<dbReference type="GO" id="GO:0008745">
    <property type="term" value="F:N-acetylmuramoyl-L-alanine amidase activity"/>
    <property type="evidence" value="ECO:0007669"/>
    <property type="project" value="UniProtKB-EC"/>
</dbReference>
<comment type="subcellular location">
    <subcellularLocation>
        <location evidence="3">Cytoplasm</location>
    </subcellularLocation>
</comment>
<dbReference type="EMBL" id="CAADFV010000108">
    <property type="protein sequence ID" value="VFK65507.1"/>
    <property type="molecule type" value="Genomic_DNA"/>
</dbReference>
<keyword evidence="10" id="KW-0961">Cell wall biogenesis/degradation</keyword>
<dbReference type="EMBL" id="CAADFY010000073">
    <property type="protein sequence ID" value="VFK55757.1"/>
    <property type="molecule type" value="Genomic_DNA"/>
</dbReference>
<evidence type="ECO:0000256" key="10">
    <source>
        <dbReference type="ARBA" id="ARBA00023316"/>
    </source>
</evidence>
<dbReference type="PANTHER" id="PTHR30417:SF4">
    <property type="entry name" value="1,6-ANHYDRO-N-ACETYLMURAMYL-L-ALANINE AMIDASE AMPD"/>
    <property type="match status" value="1"/>
</dbReference>
<dbReference type="SMART" id="SM00644">
    <property type="entry name" value="Ami_2"/>
    <property type="match status" value="1"/>
</dbReference>
<evidence type="ECO:0000259" key="13">
    <source>
        <dbReference type="SMART" id="SM00644"/>
    </source>
</evidence>
<keyword evidence="9" id="KW-0862">Zinc</keyword>
<dbReference type="CDD" id="cd06583">
    <property type="entry name" value="PGRP"/>
    <property type="match status" value="1"/>
</dbReference>
<dbReference type="InterPro" id="IPR051206">
    <property type="entry name" value="NAMLAA_amidase_2"/>
</dbReference>
<comment type="cofactor">
    <cofactor evidence="2">
        <name>Zn(2+)</name>
        <dbReference type="ChEBI" id="CHEBI:29105"/>
    </cofactor>
</comment>
<accession>A0A451AHI6</accession>
<dbReference type="GO" id="GO:0009254">
    <property type="term" value="P:peptidoglycan turnover"/>
    <property type="evidence" value="ECO:0007669"/>
    <property type="project" value="TreeGrafter"/>
</dbReference>
<proteinExistence type="inferred from homology"/>
<evidence type="ECO:0000256" key="7">
    <source>
        <dbReference type="ARBA" id="ARBA00022723"/>
    </source>
</evidence>
<dbReference type="GO" id="GO:0005737">
    <property type="term" value="C:cytoplasm"/>
    <property type="evidence" value="ECO:0007669"/>
    <property type="project" value="UniProtKB-SubCell"/>
</dbReference>